<reference evidence="1" key="1">
    <citation type="submission" date="2015-04" db="UniProtKB">
        <authorList>
            <consortium name="EnsemblPlants"/>
        </authorList>
    </citation>
    <scope>IDENTIFICATION</scope>
</reference>
<sequence length="156" mass="17037">MARWIQPSSGRGSPDPAASNLIAIDQRLQFHHVHIVIISDADTVAATEVEIQSMKTVIVVAPTANTMGTPGAWWNREASALPPSPSCMATESDLLRSRLTGSIGMDYKCYIISIGAGSETCIFTDRQRYHAKLVLIRKPMLACIGLDKLNYSSFSR</sequence>
<organism evidence="1">
    <name type="scientific">Oryza meridionalis</name>
    <dbReference type="NCBI Taxonomy" id="40149"/>
    <lineage>
        <taxon>Eukaryota</taxon>
        <taxon>Viridiplantae</taxon>
        <taxon>Streptophyta</taxon>
        <taxon>Embryophyta</taxon>
        <taxon>Tracheophyta</taxon>
        <taxon>Spermatophyta</taxon>
        <taxon>Magnoliopsida</taxon>
        <taxon>Liliopsida</taxon>
        <taxon>Poales</taxon>
        <taxon>Poaceae</taxon>
        <taxon>BOP clade</taxon>
        <taxon>Oryzoideae</taxon>
        <taxon>Oryzeae</taxon>
        <taxon>Oryzinae</taxon>
        <taxon>Oryza</taxon>
    </lineage>
</organism>
<dbReference type="HOGENOM" id="CLU_1689512_0_0_1"/>
<dbReference type="AlphaFoldDB" id="A0A0E0ERX8"/>
<accession>A0A0E0ERX8</accession>
<dbReference type="EnsemblPlants" id="OMERI09G07280.1">
    <property type="protein sequence ID" value="OMERI09G07280.1"/>
    <property type="gene ID" value="OMERI09G07280"/>
</dbReference>
<proteinExistence type="predicted"/>
<reference evidence="1" key="2">
    <citation type="submission" date="2018-05" db="EMBL/GenBank/DDBJ databases">
        <title>OmerRS3 (Oryza meridionalis Reference Sequence Version 3).</title>
        <authorList>
            <person name="Zhang J."/>
            <person name="Kudrna D."/>
            <person name="Lee S."/>
            <person name="Talag J."/>
            <person name="Welchert J."/>
            <person name="Wing R.A."/>
        </authorList>
    </citation>
    <scope>NUCLEOTIDE SEQUENCE [LARGE SCALE GENOMIC DNA]</scope>
    <source>
        <strain evidence="1">cv. OR44</strain>
    </source>
</reference>
<evidence type="ECO:0000313" key="2">
    <source>
        <dbReference type="Proteomes" id="UP000008021"/>
    </source>
</evidence>
<dbReference type="Proteomes" id="UP000008021">
    <property type="component" value="Chromosome 9"/>
</dbReference>
<dbReference type="Gramene" id="OMERI09G07280.1">
    <property type="protein sequence ID" value="OMERI09G07280.1"/>
    <property type="gene ID" value="OMERI09G07280"/>
</dbReference>
<evidence type="ECO:0000313" key="1">
    <source>
        <dbReference type="EnsemblPlants" id="OMERI09G07280.1"/>
    </source>
</evidence>
<keyword evidence="2" id="KW-1185">Reference proteome</keyword>
<name>A0A0E0ERX8_9ORYZ</name>
<protein>
    <submittedName>
        <fullName evidence="1">Uncharacterized protein</fullName>
    </submittedName>
</protein>